<dbReference type="PhylomeDB" id="A0A0G4HSB3"/>
<keyword evidence="2" id="KW-0689">Ribosomal protein</keyword>
<dbReference type="SMART" id="SM01393">
    <property type="entry name" value="Ribosomal_L32e"/>
    <property type="match status" value="1"/>
</dbReference>
<dbReference type="PROSITE" id="PS00580">
    <property type="entry name" value="RIBOSOMAL_L32E"/>
    <property type="match status" value="1"/>
</dbReference>
<dbReference type="VEuPathDB" id="CryptoDB:Cvel_30991"/>
<organism evidence="4">
    <name type="scientific">Chromera velia CCMP2878</name>
    <dbReference type="NCBI Taxonomy" id="1169474"/>
    <lineage>
        <taxon>Eukaryota</taxon>
        <taxon>Sar</taxon>
        <taxon>Alveolata</taxon>
        <taxon>Colpodellida</taxon>
        <taxon>Chromeraceae</taxon>
        <taxon>Chromera</taxon>
    </lineage>
</organism>
<dbReference type="CDD" id="cd00513">
    <property type="entry name" value="Ribosomal_L32_L32e"/>
    <property type="match status" value="1"/>
</dbReference>
<dbReference type="SUPFAM" id="SSF52042">
    <property type="entry name" value="Ribosomal protein L32e"/>
    <property type="match status" value="1"/>
</dbReference>
<dbReference type="EMBL" id="CDMZ01003690">
    <property type="protein sequence ID" value="CEM47256.1"/>
    <property type="molecule type" value="Genomic_DNA"/>
</dbReference>
<dbReference type="InterPro" id="IPR018263">
    <property type="entry name" value="Ribosomal_eL32_CS"/>
</dbReference>
<evidence type="ECO:0000256" key="1">
    <source>
        <dbReference type="ARBA" id="ARBA00008431"/>
    </source>
</evidence>
<keyword evidence="3" id="KW-0687">Ribonucleoprotein</keyword>
<name>A0A0G4HSB3_9ALVE</name>
<proteinExistence type="inferred from homology"/>
<dbReference type="PANTHER" id="PTHR23413:SF1">
    <property type="entry name" value="RIBOSOMAL PROTEIN L32"/>
    <property type="match status" value="1"/>
</dbReference>
<dbReference type="InterPro" id="IPR001515">
    <property type="entry name" value="Ribosomal_eL32"/>
</dbReference>
<dbReference type="Pfam" id="PF01655">
    <property type="entry name" value="Ribosomal_L32e"/>
    <property type="match status" value="1"/>
</dbReference>
<evidence type="ECO:0000256" key="3">
    <source>
        <dbReference type="ARBA" id="ARBA00023274"/>
    </source>
</evidence>
<accession>A0A0G4HSB3</accession>
<dbReference type="PANTHER" id="PTHR23413">
    <property type="entry name" value="60S RIBOSOMAL PROTEIN L32 AND DNA-DIRECTED RNA POLYMERASE II, SUBUNIT N"/>
    <property type="match status" value="1"/>
</dbReference>
<evidence type="ECO:0000313" key="4">
    <source>
        <dbReference type="EMBL" id="CEM47256.1"/>
    </source>
</evidence>
<evidence type="ECO:0000256" key="2">
    <source>
        <dbReference type="ARBA" id="ARBA00022980"/>
    </source>
</evidence>
<evidence type="ECO:0008006" key="5">
    <source>
        <dbReference type="Google" id="ProtNLM"/>
    </source>
</evidence>
<dbReference type="AlphaFoldDB" id="A0A0G4HSB3"/>
<dbReference type="GO" id="GO:0022625">
    <property type="term" value="C:cytosolic large ribosomal subunit"/>
    <property type="evidence" value="ECO:0007669"/>
    <property type="project" value="TreeGrafter"/>
</dbReference>
<reference evidence="4" key="1">
    <citation type="submission" date="2014-11" db="EMBL/GenBank/DDBJ databases">
        <authorList>
            <person name="Otto D Thomas"/>
            <person name="Naeem Raeece"/>
        </authorList>
    </citation>
    <scope>NUCLEOTIDE SEQUENCE</scope>
</reference>
<dbReference type="GO" id="GO:0006412">
    <property type="term" value="P:translation"/>
    <property type="evidence" value="ECO:0007669"/>
    <property type="project" value="InterPro"/>
</dbReference>
<dbReference type="GO" id="GO:0003735">
    <property type="term" value="F:structural constituent of ribosome"/>
    <property type="evidence" value="ECO:0007669"/>
    <property type="project" value="InterPro"/>
</dbReference>
<sequence length="128" mass="14920">MPTKIVKKKTNKFNRHHSDRYKRVKKSWRKPRGIDSGARRRFKGMTLMPNIGYGSNKKTRYMLQNGLYQFVIKNTQDLDMLLMQNDKYCATIAAAVSAKKRKEIVAKAEQLNIKITNKDARLTAEENE</sequence>
<protein>
    <recommendedName>
        <fullName evidence="5">60S ribosomal protein L32</fullName>
    </recommendedName>
</protein>
<dbReference type="InterPro" id="IPR036351">
    <property type="entry name" value="Ribosomal_eL32_sf"/>
</dbReference>
<comment type="similarity">
    <text evidence="1">Belongs to the eukaryotic ribosomal protein eL32 family.</text>
</comment>
<gene>
    <name evidence="4" type="ORF">Cvel_30991</name>
</gene>